<dbReference type="EMBL" id="FRCA01000005">
    <property type="protein sequence ID" value="SHM09013.1"/>
    <property type="molecule type" value="Genomic_DNA"/>
</dbReference>
<dbReference type="Proteomes" id="UP000184123">
    <property type="component" value="Unassembled WGS sequence"/>
</dbReference>
<gene>
    <name evidence="1" type="ORF">SAMN05660971_02115</name>
</gene>
<evidence type="ECO:0000313" key="2">
    <source>
        <dbReference type="Proteomes" id="UP000184123"/>
    </source>
</evidence>
<name>A0A1M7FYA7_9GAMM</name>
<sequence length="213" mass="22882">MEEISASGQCDSFHRLSWKSWLVQVSGDGCMDRREGPAASPVLRGTIPALSGAVKTTRCCTRPDINPACFHVGLMAAQGRAAVGHQADARPCHTSRSAHLRQCGADDNHIDQDELFDCHFINPACFHVGLMVAQGSAAVGHQADARPHHTSRSAHLCQCGADDNQIDQDELFDCHVNNSLRELVMALRQPGQLLPGLPQGDGNGAQERLGCLT</sequence>
<protein>
    <submittedName>
        <fullName evidence="1">Uncharacterized protein</fullName>
    </submittedName>
</protein>
<proteinExistence type="predicted"/>
<dbReference type="STRING" id="44933.SAMN05660971_02115"/>
<evidence type="ECO:0000313" key="1">
    <source>
        <dbReference type="EMBL" id="SHM09013.1"/>
    </source>
</evidence>
<accession>A0A1M7FYA7</accession>
<organism evidence="1 2">
    <name type="scientific">Halomonas cupida</name>
    <dbReference type="NCBI Taxonomy" id="44933"/>
    <lineage>
        <taxon>Bacteria</taxon>
        <taxon>Pseudomonadati</taxon>
        <taxon>Pseudomonadota</taxon>
        <taxon>Gammaproteobacteria</taxon>
        <taxon>Oceanospirillales</taxon>
        <taxon>Halomonadaceae</taxon>
        <taxon>Halomonas</taxon>
    </lineage>
</organism>
<dbReference type="AlphaFoldDB" id="A0A1M7FYA7"/>
<reference evidence="1 2" key="1">
    <citation type="submission" date="2016-11" db="EMBL/GenBank/DDBJ databases">
        <authorList>
            <person name="Jaros S."/>
            <person name="Januszkiewicz K."/>
            <person name="Wedrychowicz H."/>
        </authorList>
    </citation>
    <scope>NUCLEOTIDE SEQUENCE [LARGE SCALE GENOMIC DNA]</scope>
    <source>
        <strain evidence="1 2">DSM 4740</strain>
    </source>
</reference>